<protein>
    <submittedName>
        <fullName evidence="1">264_t:CDS:1</fullName>
    </submittedName>
</protein>
<feature type="non-terminal residue" evidence="1">
    <location>
        <position position="1"/>
    </location>
</feature>
<dbReference type="Gene3D" id="3.40.640.10">
    <property type="entry name" value="Type I PLP-dependent aspartate aminotransferase-like (Major domain)"/>
    <property type="match status" value="1"/>
</dbReference>
<dbReference type="InterPro" id="IPR015424">
    <property type="entry name" value="PyrdxlP-dep_Trfase"/>
</dbReference>
<gene>
    <name evidence="1" type="ORF">DERYTH_LOCUS28196</name>
</gene>
<evidence type="ECO:0000313" key="1">
    <source>
        <dbReference type="EMBL" id="CAG8826959.1"/>
    </source>
</evidence>
<dbReference type="Proteomes" id="UP000789405">
    <property type="component" value="Unassembled WGS sequence"/>
</dbReference>
<proteinExistence type="predicted"/>
<dbReference type="SUPFAM" id="SSF53383">
    <property type="entry name" value="PLP-dependent transferases"/>
    <property type="match status" value="1"/>
</dbReference>
<dbReference type="OrthoDB" id="2382073at2759"/>
<keyword evidence="2" id="KW-1185">Reference proteome</keyword>
<dbReference type="AlphaFoldDB" id="A0A9N9PH95"/>
<accession>A0A9N9PH95</accession>
<dbReference type="InterPro" id="IPR015421">
    <property type="entry name" value="PyrdxlP-dep_Trfase_major"/>
</dbReference>
<organism evidence="1 2">
    <name type="scientific">Dentiscutata erythropus</name>
    <dbReference type="NCBI Taxonomy" id="1348616"/>
    <lineage>
        <taxon>Eukaryota</taxon>
        <taxon>Fungi</taxon>
        <taxon>Fungi incertae sedis</taxon>
        <taxon>Mucoromycota</taxon>
        <taxon>Glomeromycotina</taxon>
        <taxon>Glomeromycetes</taxon>
        <taxon>Diversisporales</taxon>
        <taxon>Gigasporaceae</taxon>
        <taxon>Dentiscutata</taxon>
    </lineage>
</organism>
<feature type="non-terminal residue" evidence="1">
    <location>
        <position position="55"/>
    </location>
</feature>
<evidence type="ECO:0000313" key="2">
    <source>
        <dbReference type="Proteomes" id="UP000789405"/>
    </source>
</evidence>
<comment type="caution">
    <text evidence="1">The sequence shown here is derived from an EMBL/GenBank/DDBJ whole genome shotgun (WGS) entry which is preliminary data.</text>
</comment>
<name>A0A9N9PH95_9GLOM</name>
<reference evidence="1" key="1">
    <citation type="submission" date="2021-06" db="EMBL/GenBank/DDBJ databases">
        <authorList>
            <person name="Kallberg Y."/>
            <person name="Tangrot J."/>
            <person name="Rosling A."/>
        </authorList>
    </citation>
    <scope>NUCLEOTIDE SEQUENCE</scope>
    <source>
        <strain evidence="1">MA453B</strain>
    </source>
</reference>
<dbReference type="EMBL" id="CAJVPY010068895">
    <property type="protein sequence ID" value="CAG8826959.1"/>
    <property type="molecule type" value="Genomic_DNA"/>
</dbReference>
<sequence>IDEMLKPFNVYLIVDEAHSVGAYGNKGKGIVCELGLEHRVFARILTFNKAIASSG</sequence>